<sequence length="380" mass="42950">MTAEAAVERLTEMLSDRPAGGTMWRPQRRWLAAVGALLTLVLLVHQLRGPPCLTSDDRVVQILPSAPINPILLGGSPVDRTLPLIFIGGMPRSGTTLARAMLDAHPMVRCGEETRVIPRVLSMYSHWKKSAKESVRLEEAGLNDEVLNSAISSFILEVIVKHGEPAPRLCNKDPFTIKSATYLHRLFPRAKFVFMVRDGRATVHSIISRHVTITGFDLKSYRQCMQRWNAAMETMNRQCLELGPRWCLRVPYEQLVLHPRLWMQRMLQFLEIPWNETVLHHEQAINKPGGVSLSKTERSSDQVIKPVNLDALSKWVGQIPSDVVRDMAELAPMLRVLGYDPEANPPAYGQPDPEVDRNTRQVRRDSADWQRRAQTLLGAE</sequence>
<keyword evidence="10" id="KW-1015">Disulfide bond</keyword>
<dbReference type="InterPro" id="IPR027417">
    <property type="entry name" value="P-loop_NTPase"/>
</dbReference>
<comment type="subcellular location">
    <subcellularLocation>
        <location evidence="1">Golgi apparatus membrane</location>
        <topology evidence="1">Single-pass type II membrane protein</topology>
    </subcellularLocation>
</comment>
<keyword evidence="4 13" id="KW-0808">Transferase</keyword>
<organism evidence="15 16">
    <name type="scientific">Amphibalanus amphitrite</name>
    <name type="common">Striped barnacle</name>
    <name type="synonym">Balanus amphitrite</name>
    <dbReference type="NCBI Taxonomy" id="1232801"/>
    <lineage>
        <taxon>Eukaryota</taxon>
        <taxon>Metazoa</taxon>
        <taxon>Ecdysozoa</taxon>
        <taxon>Arthropoda</taxon>
        <taxon>Crustacea</taxon>
        <taxon>Multicrustacea</taxon>
        <taxon>Cirripedia</taxon>
        <taxon>Thoracica</taxon>
        <taxon>Thoracicalcarea</taxon>
        <taxon>Balanomorpha</taxon>
        <taxon>Balanoidea</taxon>
        <taxon>Balanidae</taxon>
        <taxon>Amphibalaninae</taxon>
        <taxon>Amphibalanus</taxon>
    </lineage>
</organism>
<accession>A0A6A4VD41</accession>
<keyword evidence="11" id="KW-0325">Glycoprotein</keyword>
<dbReference type="GO" id="GO:0000139">
    <property type="term" value="C:Golgi membrane"/>
    <property type="evidence" value="ECO:0007669"/>
    <property type="project" value="UniProtKB-SubCell"/>
</dbReference>
<keyword evidence="9" id="KW-0472">Membrane</keyword>
<dbReference type="EC" id="2.8.2.20" evidence="3 13"/>
<comment type="catalytic activity">
    <reaction evidence="12 13">
        <text>L-tyrosyl-[protein] + 3'-phosphoadenylyl sulfate = O-sulfo-L-tyrosine-[protein] + adenosine 3',5'-bisphosphate + H(+)</text>
        <dbReference type="Rhea" id="RHEA:16801"/>
        <dbReference type="Rhea" id="RHEA-COMP:10136"/>
        <dbReference type="Rhea" id="RHEA-COMP:11688"/>
        <dbReference type="ChEBI" id="CHEBI:15378"/>
        <dbReference type="ChEBI" id="CHEBI:46858"/>
        <dbReference type="ChEBI" id="CHEBI:58339"/>
        <dbReference type="ChEBI" id="CHEBI:58343"/>
        <dbReference type="ChEBI" id="CHEBI:65286"/>
        <dbReference type="EC" id="2.8.2.20"/>
    </reaction>
</comment>
<evidence type="ECO:0000256" key="10">
    <source>
        <dbReference type="ARBA" id="ARBA00023157"/>
    </source>
</evidence>
<evidence type="ECO:0000256" key="9">
    <source>
        <dbReference type="ARBA" id="ARBA00023136"/>
    </source>
</evidence>
<keyword evidence="8" id="KW-0333">Golgi apparatus</keyword>
<dbReference type="Gene3D" id="3.40.50.300">
    <property type="entry name" value="P-loop containing nucleotide triphosphate hydrolases"/>
    <property type="match status" value="1"/>
</dbReference>
<dbReference type="EMBL" id="VIIS01001815">
    <property type="protein sequence ID" value="KAF0292416.1"/>
    <property type="molecule type" value="Genomic_DNA"/>
</dbReference>
<evidence type="ECO:0000256" key="14">
    <source>
        <dbReference type="SAM" id="MobiDB-lite"/>
    </source>
</evidence>
<proteinExistence type="inferred from homology"/>
<gene>
    <name evidence="15" type="primary">Tango13_0</name>
    <name evidence="15" type="ORF">FJT64_009613</name>
</gene>
<dbReference type="Pfam" id="PF13469">
    <property type="entry name" value="Sulfotransfer_3"/>
    <property type="match status" value="1"/>
</dbReference>
<evidence type="ECO:0000256" key="1">
    <source>
        <dbReference type="ARBA" id="ARBA00004323"/>
    </source>
</evidence>
<evidence type="ECO:0000256" key="13">
    <source>
        <dbReference type="RuleBase" id="RU365018"/>
    </source>
</evidence>
<evidence type="ECO:0000256" key="11">
    <source>
        <dbReference type="ARBA" id="ARBA00023180"/>
    </source>
</evidence>
<dbReference type="PANTHER" id="PTHR12788:SF10">
    <property type="entry name" value="PROTEIN-TYROSINE SULFOTRANSFERASE"/>
    <property type="match status" value="1"/>
</dbReference>
<name>A0A6A4VD41_AMPAM</name>
<comment type="similarity">
    <text evidence="2 13">Belongs to the protein sulfotransferase family.</text>
</comment>
<feature type="compositionally biased region" description="Basic and acidic residues" evidence="14">
    <location>
        <begin position="354"/>
        <end position="368"/>
    </location>
</feature>
<keyword evidence="6" id="KW-0735">Signal-anchor</keyword>
<evidence type="ECO:0000256" key="7">
    <source>
        <dbReference type="ARBA" id="ARBA00022989"/>
    </source>
</evidence>
<protein>
    <recommendedName>
        <fullName evidence="3 13">Protein-tyrosine sulfotransferase</fullName>
        <ecNumber evidence="3 13">2.8.2.20</ecNumber>
    </recommendedName>
</protein>
<comment type="caution">
    <text evidence="15">The sequence shown here is derived from an EMBL/GenBank/DDBJ whole genome shotgun (WGS) entry which is preliminary data.</text>
</comment>
<dbReference type="Proteomes" id="UP000440578">
    <property type="component" value="Unassembled WGS sequence"/>
</dbReference>
<dbReference type="FunFam" id="3.40.50.300:FF:000290">
    <property type="entry name" value="Protein-tyrosine sulfotransferase"/>
    <property type="match status" value="1"/>
</dbReference>
<evidence type="ECO:0000313" key="15">
    <source>
        <dbReference type="EMBL" id="KAF0292416.1"/>
    </source>
</evidence>
<dbReference type="AlphaFoldDB" id="A0A6A4VD41"/>
<keyword evidence="7" id="KW-1133">Transmembrane helix</keyword>
<dbReference type="InterPro" id="IPR026634">
    <property type="entry name" value="TPST-like"/>
</dbReference>
<dbReference type="PANTHER" id="PTHR12788">
    <property type="entry name" value="PROTEIN-TYROSINE SULFOTRANSFERASE 2"/>
    <property type="match status" value="1"/>
</dbReference>
<keyword evidence="5" id="KW-0812">Transmembrane</keyword>
<evidence type="ECO:0000256" key="2">
    <source>
        <dbReference type="ARBA" id="ARBA00009988"/>
    </source>
</evidence>
<keyword evidence="16" id="KW-1185">Reference proteome</keyword>
<reference evidence="15 16" key="1">
    <citation type="submission" date="2019-07" db="EMBL/GenBank/DDBJ databases">
        <title>Draft genome assembly of a fouling barnacle, Amphibalanus amphitrite (Darwin, 1854): The first reference genome for Thecostraca.</title>
        <authorList>
            <person name="Kim W."/>
        </authorList>
    </citation>
    <scope>NUCLEOTIDE SEQUENCE [LARGE SCALE GENOMIC DNA]</scope>
    <source>
        <strain evidence="15">SNU_AA5</strain>
        <tissue evidence="15">Soma without cirri and trophi</tissue>
    </source>
</reference>
<dbReference type="SUPFAM" id="SSF52540">
    <property type="entry name" value="P-loop containing nucleoside triphosphate hydrolases"/>
    <property type="match status" value="1"/>
</dbReference>
<feature type="region of interest" description="Disordered" evidence="14">
    <location>
        <begin position="342"/>
        <end position="368"/>
    </location>
</feature>
<evidence type="ECO:0000256" key="6">
    <source>
        <dbReference type="ARBA" id="ARBA00022968"/>
    </source>
</evidence>
<evidence type="ECO:0000313" key="16">
    <source>
        <dbReference type="Proteomes" id="UP000440578"/>
    </source>
</evidence>
<dbReference type="GO" id="GO:0008476">
    <property type="term" value="F:protein-tyrosine sulfotransferase activity"/>
    <property type="evidence" value="ECO:0007669"/>
    <property type="project" value="UniProtKB-EC"/>
</dbReference>
<evidence type="ECO:0000256" key="8">
    <source>
        <dbReference type="ARBA" id="ARBA00023034"/>
    </source>
</evidence>
<evidence type="ECO:0000256" key="3">
    <source>
        <dbReference type="ARBA" id="ARBA00013262"/>
    </source>
</evidence>
<dbReference type="OrthoDB" id="545675at2759"/>
<evidence type="ECO:0000256" key="5">
    <source>
        <dbReference type="ARBA" id="ARBA00022692"/>
    </source>
</evidence>
<evidence type="ECO:0000256" key="4">
    <source>
        <dbReference type="ARBA" id="ARBA00022679"/>
    </source>
</evidence>
<comment type="function">
    <text evidence="13">Catalyzes the O-sulfation of tyrosine residues within acidic motifs of polypeptides, using 3'-phosphoadenylyl sulfate (PAPS) as cosubstrate.</text>
</comment>
<evidence type="ECO:0000256" key="12">
    <source>
        <dbReference type="ARBA" id="ARBA00048460"/>
    </source>
</evidence>